<feature type="region of interest" description="Disordered" evidence="1">
    <location>
        <begin position="1"/>
        <end position="41"/>
    </location>
</feature>
<reference evidence="2 3" key="1">
    <citation type="submission" date="2019-05" db="EMBL/GenBank/DDBJ databases">
        <title>Another draft genome of Portunus trituberculatus and its Hox gene families provides insights of decapod evolution.</title>
        <authorList>
            <person name="Jeong J.-H."/>
            <person name="Song I."/>
            <person name="Kim S."/>
            <person name="Choi T."/>
            <person name="Kim D."/>
            <person name="Ryu S."/>
            <person name="Kim W."/>
        </authorList>
    </citation>
    <scope>NUCLEOTIDE SEQUENCE [LARGE SCALE GENOMIC DNA]</scope>
    <source>
        <tissue evidence="2">Muscle</tissue>
    </source>
</reference>
<evidence type="ECO:0000313" key="2">
    <source>
        <dbReference type="EMBL" id="MPC40603.1"/>
    </source>
</evidence>
<proteinExistence type="predicted"/>
<comment type="caution">
    <text evidence="2">The sequence shown here is derived from an EMBL/GenBank/DDBJ whole genome shotgun (WGS) entry which is preliminary data.</text>
</comment>
<evidence type="ECO:0000313" key="3">
    <source>
        <dbReference type="Proteomes" id="UP000324222"/>
    </source>
</evidence>
<organism evidence="2 3">
    <name type="scientific">Portunus trituberculatus</name>
    <name type="common">Swimming crab</name>
    <name type="synonym">Neptunus trituberculatus</name>
    <dbReference type="NCBI Taxonomy" id="210409"/>
    <lineage>
        <taxon>Eukaryota</taxon>
        <taxon>Metazoa</taxon>
        <taxon>Ecdysozoa</taxon>
        <taxon>Arthropoda</taxon>
        <taxon>Crustacea</taxon>
        <taxon>Multicrustacea</taxon>
        <taxon>Malacostraca</taxon>
        <taxon>Eumalacostraca</taxon>
        <taxon>Eucarida</taxon>
        <taxon>Decapoda</taxon>
        <taxon>Pleocyemata</taxon>
        <taxon>Brachyura</taxon>
        <taxon>Eubrachyura</taxon>
        <taxon>Portunoidea</taxon>
        <taxon>Portunidae</taxon>
        <taxon>Portuninae</taxon>
        <taxon>Portunus</taxon>
    </lineage>
</organism>
<evidence type="ECO:0000256" key="1">
    <source>
        <dbReference type="SAM" id="MobiDB-lite"/>
    </source>
</evidence>
<accession>A0A5B7F6A5</accession>
<dbReference type="AlphaFoldDB" id="A0A5B7F6A5"/>
<keyword evidence="3" id="KW-1185">Reference proteome</keyword>
<name>A0A5B7F6A5_PORTR</name>
<dbReference type="Proteomes" id="UP000324222">
    <property type="component" value="Unassembled WGS sequence"/>
</dbReference>
<feature type="compositionally biased region" description="Polar residues" evidence="1">
    <location>
        <begin position="17"/>
        <end position="28"/>
    </location>
</feature>
<gene>
    <name evidence="2" type="ORF">E2C01_034165</name>
</gene>
<protein>
    <submittedName>
        <fullName evidence="2">Uncharacterized protein</fullName>
    </submittedName>
</protein>
<sequence>MTLQRRLYCRDEKESISSKTVTAPSNLTYPRRGPERTQSMVPKMYARQDLYKPDLSDSPLTNHKKKKLQLRLSSQESGWMFRTPGDGCEAWISGRHSPMNVVECSSQETSLGREDEDLWPIHFSAN</sequence>
<dbReference type="EMBL" id="VSRR010004750">
    <property type="protein sequence ID" value="MPC40603.1"/>
    <property type="molecule type" value="Genomic_DNA"/>
</dbReference>